<sequence>MITMTYINCIYNFKHLTTSHSSMFSLTGKSVTETTKGLPENGSTDPEAPKARPASSCTEILLMSNRQEASEQFAKAAKAEKAYRTKKKATLARANYNETKTHFKEAFSHFKMAFKGLFSVFKSMPYLISEKRELRRQAKEKKKREKNLQRKQKLEEKLAKEEAATREETETNEDDKDEEEKTVD</sequence>
<evidence type="ECO:0000256" key="1">
    <source>
        <dbReference type="SAM" id="MobiDB-lite"/>
    </source>
</evidence>
<reference evidence="2 3" key="1">
    <citation type="submission" date="2024-04" db="EMBL/GenBank/DDBJ databases">
        <title>Complete genome sequence of Fusarium acuminatum.</title>
        <authorList>
            <person name="Lan B."/>
        </authorList>
    </citation>
    <scope>NUCLEOTIDE SEQUENCE [LARGE SCALE GENOMIC DNA]</scope>
    <source>
        <strain evidence="2">1A</strain>
    </source>
</reference>
<feature type="compositionally biased region" description="Acidic residues" evidence="1">
    <location>
        <begin position="170"/>
        <end position="184"/>
    </location>
</feature>
<dbReference type="Proteomes" id="UP001489902">
    <property type="component" value="Chromosome 1"/>
</dbReference>
<accession>A0ABZ2WN26</accession>
<protein>
    <submittedName>
        <fullName evidence="2">Uncharacterized protein</fullName>
    </submittedName>
</protein>
<gene>
    <name evidence="2" type="ORF">QYS62_003022</name>
</gene>
<feature type="region of interest" description="Disordered" evidence="1">
    <location>
        <begin position="34"/>
        <end position="53"/>
    </location>
</feature>
<name>A0ABZ2WN26_9HYPO</name>
<feature type="region of interest" description="Disordered" evidence="1">
    <location>
        <begin position="135"/>
        <end position="184"/>
    </location>
</feature>
<feature type="compositionally biased region" description="Basic and acidic residues" evidence="1">
    <location>
        <begin position="146"/>
        <end position="169"/>
    </location>
</feature>
<evidence type="ECO:0000313" key="2">
    <source>
        <dbReference type="EMBL" id="WZH42054.1"/>
    </source>
</evidence>
<evidence type="ECO:0000313" key="3">
    <source>
        <dbReference type="Proteomes" id="UP001489902"/>
    </source>
</evidence>
<dbReference type="EMBL" id="CP151260">
    <property type="protein sequence ID" value="WZH42054.1"/>
    <property type="molecule type" value="Genomic_DNA"/>
</dbReference>
<proteinExistence type="predicted"/>
<organism evidence="2 3">
    <name type="scientific">Fusarium acuminatum</name>
    <dbReference type="NCBI Taxonomy" id="5515"/>
    <lineage>
        <taxon>Eukaryota</taxon>
        <taxon>Fungi</taxon>
        <taxon>Dikarya</taxon>
        <taxon>Ascomycota</taxon>
        <taxon>Pezizomycotina</taxon>
        <taxon>Sordariomycetes</taxon>
        <taxon>Hypocreomycetidae</taxon>
        <taxon>Hypocreales</taxon>
        <taxon>Nectriaceae</taxon>
        <taxon>Fusarium</taxon>
        <taxon>Fusarium tricinctum species complex</taxon>
    </lineage>
</organism>
<keyword evidence="3" id="KW-1185">Reference proteome</keyword>